<dbReference type="NCBIfam" id="TIGR03252">
    <property type="entry name" value="HhH-GPD-type base excision DNA repair protein"/>
    <property type="match status" value="1"/>
</dbReference>
<dbReference type="OrthoDB" id="1492580at2"/>
<dbReference type="GO" id="GO:0006284">
    <property type="term" value="P:base-excision repair"/>
    <property type="evidence" value="ECO:0007669"/>
    <property type="project" value="InterPro"/>
</dbReference>
<dbReference type="Gene3D" id="1.10.340.30">
    <property type="entry name" value="Hypothetical protein, domain 2"/>
    <property type="match status" value="1"/>
</dbReference>
<dbReference type="GO" id="GO:0003824">
    <property type="term" value="F:catalytic activity"/>
    <property type="evidence" value="ECO:0007669"/>
    <property type="project" value="InterPro"/>
</dbReference>
<evidence type="ECO:0000313" key="2">
    <source>
        <dbReference type="EMBL" id="RZS36902.1"/>
    </source>
</evidence>
<comment type="caution">
    <text evidence="2">The sequence shown here is derived from an EMBL/GenBank/DDBJ whole genome shotgun (WGS) entry which is preliminary data.</text>
</comment>
<dbReference type="InterPro" id="IPR003265">
    <property type="entry name" value="HhH-GPD_domain"/>
</dbReference>
<evidence type="ECO:0000313" key="3">
    <source>
        <dbReference type="Proteomes" id="UP000294257"/>
    </source>
</evidence>
<dbReference type="EMBL" id="SGWQ01000006">
    <property type="protein sequence ID" value="RZS36902.1"/>
    <property type="molecule type" value="Genomic_DNA"/>
</dbReference>
<evidence type="ECO:0000259" key="1">
    <source>
        <dbReference type="Pfam" id="PF00730"/>
    </source>
</evidence>
<dbReference type="InterPro" id="IPR011257">
    <property type="entry name" value="DNA_glycosylase"/>
</dbReference>
<name>A0A4Q7KNU4_9PSEU</name>
<protein>
    <submittedName>
        <fullName evidence="2">Putative HhH-GPD family protein</fullName>
    </submittedName>
</protein>
<dbReference type="RefSeq" id="WP_130345527.1">
    <property type="nucleotide sequence ID" value="NZ_SGWQ01000006.1"/>
</dbReference>
<dbReference type="Pfam" id="PF00730">
    <property type="entry name" value="HhH-GPD"/>
    <property type="match status" value="1"/>
</dbReference>
<organism evidence="2 3">
    <name type="scientific">Herbihabitans rhizosphaerae</name>
    <dbReference type="NCBI Taxonomy" id="1872711"/>
    <lineage>
        <taxon>Bacteria</taxon>
        <taxon>Bacillati</taxon>
        <taxon>Actinomycetota</taxon>
        <taxon>Actinomycetes</taxon>
        <taxon>Pseudonocardiales</taxon>
        <taxon>Pseudonocardiaceae</taxon>
        <taxon>Herbihabitans</taxon>
    </lineage>
</organism>
<dbReference type="Proteomes" id="UP000294257">
    <property type="component" value="Unassembled WGS sequence"/>
</dbReference>
<accession>A0A4Q7KNU4</accession>
<dbReference type="SUPFAM" id="SSF48150">
    <property type="entry name" value="DNA-glycosylase"/>
    <property type="match status" value="1"/>
</dbReference>
<gene>
    <name evidence="2" type="ORF">EV193_106136</name>
</gene>
<proteinExistence type="predicted"/>
<dbReference type="InterPro" id="IPR017658">
    <property type="entry name" value="HhH-GPD_base_excis"/>
</dbReference>
<sequence length="189" mass="20867">MAIWLTADDDANKLLDTDPFALLVGMTLDQQYPMEAAFAGPKKLADRMDGFDIAKIAAHDPAEFEELAATPPAIHRYGRSMARRVQELAKTIIAEYEGDTAVIWTRDNPDAAEVFRRLKALPGWGDQKCKIFIALLVKQRGVTLDGWEKAAGNYSEDGSRRSIADVTGPDSLQEVRAFKKAEKAAAKEK</sequence>
<keyword evidence="3" id="KW-1185">Reference proteome</keyword>
<feature type="domain" description="HhH-GPD" evidence="1">
    <location>
        <begin position="24"/>
        <end position="127"/>
    </location>
</feature>
<dbReference type="AlphaFoldDB" id="A0A4Q7KNU4"/>
<reference evidence="2 3" key="1">
    <citation type="submission" date="2019-02" db="EMBL/GenBank/DDBJ databases">
        <title>Genomic Encyclopedia of Type Strains, Phase IV (KMG-IV): sequencing the most valuable type-strain genomes for metagenomic binning, comparative biology and taxonomic classification.</title>
        <authorList>
            <person name="Goeker M."/>
        </authorList>
    </citation>
    <scope>NUCLEOTIDE SEQUENCE [LARGE SCALE GENOMIC DNA]</scope>
    <source>
        <strain evidence="2 3">DSM 101727</strain>
    </source>
</reference>